<feature type="compositionally biased region" description="Basic and acidic residues" evidence="1">
    <location>
        <begin position="1"/>
        <end position="11"/>
    </location>
</feature>
<evidence type="ECO:0000313" key="4">
    <source>
        <dbReference type="Proteomes" id="UP000258016"/>
    </source>
</evidence>
<protein>
    <recommendedName>
        <fullName evidence="2">BioF2-like acetyltransferase domain-containing protein</fullName>
    </recommendedName>
</protein>
<proteinExistence type="predicted"/>
<sequence>MTLNDEYHDNPKPGIAHRVSGGCDADRTGQRTARRTGLFDRALWFDGLHRHCLAAQAPHIAYAAEDGDAVKLYLIDNGRAGMLAMANWYSFIWRPVFGGNPDASRRRALLERTARRLPRETHRIVLSPVPDEDSSASLIAETFAAAGWLVSQTPCDENHVLHVNGRSFDEYWATRPGQLRSTVKRKGNKGVVDLRIETVFNAGSWLDYETIYARSWKPEEGNPDFLRWLAAREAEAGRLRMGIASIDGQAVAAQFWTVENGTAYIHKLAHDERHIQASPGTLLTHALFSHVIDTDHVDLVDFGTGSDPYKRDWMEDVRPRYRLEMLWPKAPLAWPYLAKHRMAGLAARFGKD</sequence>
<dbReference type="InterPro" id="IPR038740">
    <property type="entry name" value="BioF2-like_GNAT_dom"/>
</dbReference>
<reference evidence="3 4" key="1">
    <citation type="submission" date="2017-03" db="EMBL/GenBank/DDBJ databases">
        <title>Complete genome sequence of Blastomonas fulva degrading microcsystin LR.</title>
        <authorList>
            <person name="Lee H.-g."/>
            <person name="Jin L."/>
            <person name="oh H.-M."/>
        </authorList>
    </citation>
    <scope>NUCLEOTIDE SEQUENCE [LARGE SCALE GENOMIC DNA]</scope>
    <source>
        <strain evidence="3 4">T2</strain>
    </source>
</reference>
<dbReference type="Proteomes" id="UP000258016">
    <property type="component" value="Chromosome"/>
</dbReference>
<evidence type="ECO:0000256" key="1">
    <source>
        <dbReference type="SAM" id="MobiDB-lite"/>
    </source>
</evidence>
<feature type="domain" description="BioF2-like acetyltransferase" evidence="2">
    <location>
        <begin position="212"/>
        <end position="311"/>
    </location>
</feature>
<dbReference type="EMBL" id="CP020083">
    <property type="protein sequence ID" value="ASR53277.1"/>
    <property type="molecule type" value="Genomic_DNA"/>
</dbReference>
<dbReference type="GeneID" id="303484343"/>
<evidence type="ECO:0000313" key="3">
    <source>
        <dbReference type="EMBL" id="ASR53277.1"/>
    </source>
</evidence>
<dbReference type="Pfam" id="PF13480">
    <property type="entry name" value="Acetyltransf_6"/>
    <property type="match status" value="1"/>
</dbReference>
<name>A0ABM6MB80_9SPHN</name>
<dbReference type="Gene3D" id="3.40.630.30">
    <property type="match status" value="1"/>
</dbReference>
<dbReference type="InterPro" id="IPR016181">
    <property type="entry name" value="Acyl_CoA_acyltransferase"/>
</dbReference>
<keyword evidence="4" id="KW-1185">Reference proteome</keyword>
<feature type="region of interest" description="Disordered" evidence="1">
    <location>
        <begin position="1"/>
        <end position="28"/>
    </location>
</feature>
<dbReference type="RefSeq" id="WP_245991718.1">
    <property type="nucleotide sequence ID" value="NZ_CP020083.1"/>
</dbReference>
<dbReference type="SUPFAM" id="SSF55729">
    <property type="entry name" value="Acyl-CoA N-acyltransferases (Nat)"/>
    <property type="match status" value="1"/>
</dbReference>
<accession>A0ABM6MB80</accession>
<evidence type="ECO:0000259" key="2">
    <source>
        <dbReference type="Pfam" id="PF13480"/>
    </source>
</evidence>
<organism evidence="3 4">
    <name type="scientific">Blastomonas fulva</name>
    <dbReference type="NCBI Taxonomy" id="1550728"/>
    <lineage>
        <taxon>Bacteria</taxon>
        <taxon>Pseudomonadati</taxon>
        <taxon>Pseudomonadota</taxon>
        <taxon>Alphaproteobacteria</taxon>
        <taxon>Sphingomonadales</taxon>
        <taxon>Sphingomonadaceae</taxon>
        <taxon>Blastomonas</taxon>
    </lineage>
</organism>
<gene>
    <name evidence="3" type="ORF">B5J99_02005</name>
</gene>